<evidence type="ECO:0000313" key="3">
    <source>
        <dbReference type="EMBL" id="PVD20924.1"/>
    </source>
</evidence>
<feature type="chain" id="PRO_5015463485" evidence="2">
    <location>
        <begin position="22"/>
        <end position="206"/>
    </location>
</feature>
<dbReference type="AlphaFoldDB" id="A0A2T7NIC6"/>
<proteinExistence type="predicted"/>
<name>A0A2T7NIC6_POMCA</name>
<keyword evidence="4" id="KW-1185">Reference proteome</keyword>
<evidence type="ECO:0000256" key="1">
    <source>
        <dbReference type="SAM" id="MobiDB-lite"/>
    </source>
</evidence>
<organism evidence="3 4">
    <name type="scientific">Pomacea canaliculata</name>
    <name type="common">Golden apple snail</name>
    <dbReference type="NCBI Taxonomy" id="400727"/>
    <lineage>
        <taxon>Eukaryota</taxon>
        <taxon>Metazoa</taxon>
        <taxon>Spiralia</taxon>
        <taxon>Lophotrochozoa</taxon>
        <taxon>Mollusca</taxon>
        <taxon>Gastropoda</taxon>
        <taxon>Caenogastropoda</taxon>
        <taxon>Architaenioglossa</taxon>
        <taxon>Ampullarioidea</taxon>
        <taxon>Ampullariidae</taxon>
        <taxon>Pomacea</taxon>
    </lineage>
</organism>
<accession>A0A2T7NIC6</accession>
<protein>
    <submittedName>
        <fullName evidence="3">Uncharacterized protein</fullName>
    </submittedName>
</protein>
<keyword evidence="2" id="KW-0732">Signal</keyword>
<comment type="caution">
    <text evidence="3">The sequence shown here is derived from an EMBL/GenBank/DDBJ whole genome shotgun (WGS) entry which is preliminary data.</text>
</comment>
<evidence type="ECO:0000256" key="2">
    <source>
        <dbReference type="SAM" id="SignalP"/>
    </source>
</evidence>
<dbReference type="Proteomes" id="UP000245119">
    <property type="component" value="Linkage Group LG12"/>
</dbReference>
<feature type="region of interest" description="Disordered" evidence="1">
    <location>
        <begin position="55"/>
        <end position="74"/>
    </location>
</feature>
<sequence>MACRQTFHLLVSLSLLASTQALIGDGCIAIPSIVKNLHRSDSSTKLHTATCSPLGACSRRSPGDRRSRHGSRHMGESGFAILGTLQPSMRLRPVALKSEPHCCGIELQLHSGSVSEGMFAKTLNSAVLDLIQIPCGQSANSPCVRTLWYSCGDKAFGWSQAFELQKQDATVPASPGPQIAVVGDMGVPHGLSTIAAIAKRMTSTMP</sequence>
<feature type="signal peptide" evidence="2">
    <location>
        <begin position="1"/>
        <end position="21"/>
    </location>
</feature>
<dbReference type="EMBL" id="PZQS01000012">
    <property type="protein sequence ID" value="PVD20924.1"/>
    <property type="molecule type" value="Genomic_DNA"/>
</dbReference>
<reference evidence="3 4" key="1">
    <citation type="submission" date="2018-04" db="EMBL/GenBank/DDBJ databases">
        <title>The genome of golden apple snail Pomacea canaliculata provides insight into stress tolerance and invasive adaptation.</title>
        <authorList>
            <person name="Liu C."/>
            <person name="Liu B."/>
            <person name="Ren Y."/>
            <person name="Zhang Y."/>
            <person name="Wang H."/>
            <person name="Li S."/>
            <person name="Jiang F."/>
            <person name="Yin L."/>
            <person name="Zhang G."/>
            <person name="Qian W."/>
            <person name="Fan W."/>
        </authorList>
    </citation>
    <scope>NUCLEOTIDE SEQUENCE [LARGE SCALE GENOMIC DNA]</scope>
    <source>
        <strain evidence="3">SZHN2017</strain>
        <tissue evidence="3">Muscle</tissue>
    </source>
</reference>
<evidence type="ECO:0000313" key="4">
    <source>
        <dbReference type="Proteomes" id="UP000245119"/>
    </source>
</evidence>
<gene>
    <name evidence="3" type="ORF">C0Q70_19087</name>
</gene>